<dbReference type="EMBL" id="BMQD01000005">
    <property type="protein sequence ID" value="GGK61078.1"/>
    <property type="molecule type" value="Genomic_DNA"/>
</dbReference>
<accession>A0AA37BF61</accession>
<name>A0AA37BF61_9ACTN</name>
<reference evidence="1" key="1">
    <citation type="journal article" date="2014" name="Int. J. Syst. Evol. Microbiol.">
        <title>Complete genome sequence of Corynebacterium casei LMG S-19264T (=DSM 44701T), isolated from a smear-ripened cheese.</title>
        <authorList>
            <consortium name="US DOE Joint Genome Institute (JGI-PGF)"/>
            <person name="Walter F."/>
            <person name="Albersmeier A."/>
            <person name="Kalinowski J."/>
            <person name="Ruckert C."/>
        </authorList>
    </citation>
    <scope>NUCLEOTIDE SEQUENCE</scope>
    <source>
        <strain evidence="1">JCM 3093</strain>
    </source>
</reference>
<comment type="caution">
    <text evidence="1">The sequence shown here is derived from an EMBL/GenBank/DDBJ whole genome shotgun (WGS) entry which is preliminary data.</text>
</comment>
<dbReference type="Proteomes" id="UP000627984">
    <property type="component" value="Unassembled WGS sequence"/>
</dbReference>
<evidence type="ECO:0000313" key="2">
    <source>
        <dbReference type="Proteomes" id="UP000627984"/>
    </source>
</evidence>
<gene>
    <name evidence="1" type="ORF">GCM10010126_20710</name>
</gene>
<proteinExistence type="predicted"/>
<organism evidence="1 2">
    <name type="scientific">Planomonospora parontospora</name>
    <dbReference type="NCBI Taxonomy" id="58119"/>
    <lineage>
        <taxon>Bacteria</taxon>
        <taxon>Bacillati</taxon>
        <taxon>Actinomycetota</taxon>
        <taxon>Actinomycetes</taxon>
        <taxon>Streptosporangiales</taxon>
        <taxon>Streptosporangiaceae</taxon>
        <taxon>Planomonospora</taxon>
    </lineage>
</organism>
<reference evidence="1" key="2">
    <citation type="submission" date="2022-09" db="EMBL/GenBank/DDBJ databases">
        <authorList>
            <person name="Sun Q."/>
            <person name="Ohkuma M."/>
        </authorList>
    </citation>
    <scope>NUCLEOTIDE SEQUENCE</scope>
    <source>
        <strain evidence="1">JCM 3093</strain>
    </source>
</reference>
<sequence>MNSGLYALAGASATATAAAYAKRLLEPMTKVSKVYFGFSRAGFPYSAQTSPA</sequence>
<protein>
    <submittedName>
        <fullName evidence="1">Uncharacterized protein</fullName>
    </submittedName>
</protein>
<dbReference type="AlphaFoldDB" id="A0AA37BF61"/>
<evidence type="ECO:0000313" key="1">
    <source>
        <dbReference type="EMBL" id="GGK61078.1"/>
    </source>
</evidence>